<proteinExistence type="predicted"/>
<feature type="region of interest" description="Disordered" evidence="1">
    <location>
        <begin position="30"/>
        <end position="66"/>
    </location>
</feature>
<sequence length="66" mass="7050">MVAVALLMPPLLLCLVLALGRYEECLLKSGSAEQPRQGLPGRPLRVVPDQPSYEPTPVPGEGRQAA</sequence>
<evidence type="ECO:0000313" key="2">
    <source>
        <dbReference type="EMBL" id="MBO0654325.1"/>
    </source>
</evidence>
<dbReference type="RefSeq" id="WP_086566266.1">
    <property type="nucleotide sequence ID" value="NZ_JAFMOF010000002.1"/>
</dbReference>
<reference evidence="2" key="1">
    <citation type="submission" date="2021-03" db="EMBL/GenBank/DDBJ databases">
        <title>Streptomyces strains.</title>
        <authorList>
            <person name="Lund M.B."/>
            <person name="Toerring T."/>
        </authorList>
    </citation>
    <scope>NUCLEOTIDE SEQUENCE</scope>
    <source>
        <strain evidence="2">JCM 4242</strain>
    </source>
</reference>
<evidence type="ECO:0000256" key="1">
    <source>
        <dbReference type="SAM" id="MobiDB-lite"/>
    </source>
</evidence>
<name>A0A939FQW0_9ACTN</name>
<dbReference type="EMBL" id="JAFMOF010000002">
    <property type="protein sequence ID" value="MBO0654325.1"/>
    <property type="molecule type" value="Genomic_DNA"/>
</dbReference>
<protein>
    <submittedName>
        <fullName evidence="2">Uncharacterized protein</fullName>
    </submittedName>
</protein>
<keyword evidence="3" id="KW-1185">Reference proteome</keyword>
<organism evidence="2 3">
    <name type="scientific">Streptomyces triculaminicus</name>
    <dbReference type="NCBI Taxonomy" id="2816232"/>
    <lineage>
        <taxon>Bacteria</taxon>
        <taxon>Bacillati</taxon>
        <taxon>Actinomycetota</taxon>
        <taxon>Actinomycetes</taxon>
        <taxon>Kitasatosporales</taxon>
        <taxon>Streptomycetaceae</taxon>
        <taxon>Streptomyces</taxon>
    </lineage>
</organism>
<dbReference type="AlphaFoldDB" id="A0A939FQW0"/>
<comment type="caution">
    <text evidence="2">The sequence shown here is derived from an EMBL/GenBank/DDBJ whole genome shotgun (WGS) entry which is preliminary data.</text>
</comment>
<gene>
    <name evidence="2" type="ORF">J1792_16545</name>
</gene>
<evidence type="ECO:0000313" key="3">
    <source>
        <dbReference type="Proteomes" id="UP000664781"/>
    </source>
</evidence>
<accession>A0A939FQW0</accession>
<dbReference type="Proteomes" id="UP000664781">
    <property type="component" value="Unassembled WGS sequence"/>
</dbReference>